<dbReference type="PROSITE" id="PS00107">
    <property type="entry name" value="PROTEIN_KINASE_ATP"/>
    <property type="match status" value="1"/>
</dbReference>
<dbReference type="InterPro" id="IPR008271">
    <property type="entry name" value="Ser/Thr_kinase_AS"/>
</dbReference>
<keyword evidence="3" id="KW-0808">Transferase</keyword>
<dbReference type="PROSITE" id="PS50305">
    <property type="entry name" value="SIRTUIN"/>
    <property type="match status" value="1"/>
</dbReference>
<feature type="domain" description="Protein kinase" evidence="10">
    <location>
        <begin position="52"/>
        <end position="309"/>
    </location>
</feature>
<evidence type="ECO:0000256" key="3">
    <source>
        <dbReference type="ARBA" id="ARBA00022679"/>
    </source>
</evidence>
<comment type="caution">
    <text evidence="12">The sequence shown here is derived from an EMBL/GenBank/DDBJ whole genome shotgun (WGS) entry which is preliminary data.</text>
</comment>
<dbReference type="InterPro" id="IPR026590">
    <property type="entry name" value="Ssirtuin_cat_dom"/>
</dbReference>
<feature type="binding site" evidence="7">
    <location>
        <position position="601"/>
    </location>
    <ligand>
        <name>Zn(2+)</name>
        <dbReference type="ChEBI" id="CHEBI:29105"/>
    </ligand>
</feature>
<dbReference type="Pfam" id="PF00069">
    <property type="entry name" value="Pkinase"/>
    <property type="match status" value="1"/>
</dbReference>
<name>A0A2U3DPZ2_PURLI</name>
<feature type="region of interest" description="Disordered" evidence="9">
    <location>
        <begin position="952"/>
        <end position="971"/>
    </location>
</feature>
<sequence length="971" mass="106665">MGGKRGGHLYLMSGRPCTKEAGGLCVMFPKSRRVSSAFASGRMKPIIVNGRYQVKSKLGEGGFGLVYDGDDILSNEEVAIKLVHRRDDPRILEDEASIYRALAGGPGIPQVFWYGQQDDYYVLVQELLGPSLEDLFNFCGRRFSLKTVLLVADQAISRIKYIHDKHYLHHDIKPDNFLMGVGRRGNVLYTIDFGLAQEFSGLASEGRSHGRTLRYASINNHNKRKQSWCDDLESLGYVLLYFIRGSLPWQGCKAASEEEKDDLIKDMKTNSSPRSLCEGLPEEFAIYLGYVRSLGFEDRPDYAYLHRLFNRLFVSLEFKHDNVFDWTEKRFNELHALRLDFAVSAVGDVSVKHDCDHIAGDTPSQRDLPQHEVAGWPSSDAGDTPSGKLIARYKAGWSPCDPSSKSFSFTALDPTHRWQLIIRISQTTRRTPATMHQTIHGPSDEDGLQSAADCLAGAKKVVVLMGAGVSTAAHIPDFRSSRGLYKNGEVFSESATRSPEGRARLLKVALELRQKALIAGPTQTHRLLDTLRIRGQLLRCYTQNIDMLEEKAGLSVGVEPGYNCVPLHGSLRHLRCPSCCGLFSNWADYDAFITAGDAVLCPSCAAACQARVGAGKRRSHIGHLLPDIVLLDGEHRDGEAIGSIIAKDVAAGPDFLLVLGTSLRAHGRNDSLAGLRKLCLIGTGQSSTSTCPRGVHGAGELTFMCPSPVLRALLPNDGLRGPKDAHRASLVDAARGQLMFRASSRVKASFSISIQVCPPASSQLLVPFPSFITIPNTVISGSRPIKAKAPNMDPSSATCVIANRLDGQSTAADDMNVDCELLFDSSHLQEGSKMTVDDTAVAAAENKKVSAVFAPTSNATAAKDSDMIRQENWEHIKLSDDAALEATRAYLQQRFARRRLPRKDGRHHIVYGGVSSRRRSTYKHRPAASEQADERQMALMVRMIRDLEVVEPGRSTPALGPSGCRRRRASI</sequence>
<evidence type="ECO:0000256" key="2">
    <source>
        <dbReference type="ARBA" id="ARBA00012513"/>
    </source>
</evidence>
<accession>A0A2U3DPZ2</accession>
<feature type="binding site" evidence="7">
    <location>
        <position position="576"/>
    </location>
    <ligand>
        <name>Zn(2+)</name>
        <dbReference type="ChEBI" id="CHEBI:29105"/>
    </ligand>
</feature>
<dbReference type="EMBL" id="LCWV01000072">
    <property type="protein sequence ID" value="PWI64309.1"/>
    <property type="molecule type" value="Genomic_DNA"/>
</dbReference>
<dbReference type="Pfam" id="PF02146">
    <property type="entry name" value="SIR2"/>
    <property type="match status" value="1"/>
</dbReference>
<dbReference type="GO" id="GO:0004674">
    <property type="term" value="F:protein serine/threonine kinase activity"/>
    <property type="evidence" value="ECO:0007669"/>
    <property type="project" value="UniProtKB-EC"/>
</dbReference>
<gene>
    <name evidence="12" type="ORF">PCL_11280</name>
</gene>
<dbReference type="InterPro" id="IPR050235">
    <property type="entry name" value="CK1_Ser-Thr_kinase"/>
</dbReference>
<organism evidence="12 13">
    <name type="scientific">Purpureocillium lilacinum</name>
    <name type="common">Paecilomyces lilacinus</name>
    <dbReference type="NCBI Taxonomy" id="33203"/>
    <lineage>
        <taxon>Eukaryota</taxon>
        <taxon>Fungi</taxon>
        <taxon>Dikarya</taxon>
        <taxon>Ascomycota</taxon>
        <taxon>Pezizomycotina</taxon>
        <taxon>Sordariomycetes</taxon>
        <taxon>Hypocreomycetidae</taxon>
        <taxon>Hypocreales</taxon>
        <taxon>Ophiocordycipitaceae</taxon>
        <taxon>Purpureocillium</taxon>
    </lineage>
</organism>
<dbReference type="InterPro" id="IPR000719">
    <property type="entry name" value="Prot_kinase_dom"/>
</dbReference>
<evidence type="ECO:0000256" key="8">
    <source>
        <dbReference type="PROSITE-ProRule" id="PRU10141"/>
    </source>
</evidence>
<feature type="region of interest" description="Disordered" evidence="9">
    <location>
        <begin position="360"/>
        <end position="384"/>
    </location>
</feature>
<dbReference type="InterPro" id="IPR003000">
    <property type="entry name" value="Sirtuin"/>
</dbReference>
<keyword evidence="4 8" id="KW-0547">Nucleotide-binding</keyword>
<evidence type="ECO:0000259" key="11">
    <source>
        <dbReference type="PROSITE" id="PS50305"/>
    </source>
</evidence>
<evidence type="ECO:0000256" key="5">
    <source>
        <dbReference type="ARBA" id="ARBA00022840"/>
    </source>
</evidence>
<dbReference type="InterPro" id="IPR017441">
    <property type="entry name" value="Protein_kinase_ATP_BS"/>
</dbReference>
<dbReference type="GO" id="GO:0005524">
    <property type="term" value="F:ATP binding"/>
    <property type="evidence" value="ECO:0007669"/>
    <property type="project" value="UniProtKB-UniRule"/>
</dbReference>
<dbReference type="PROSITE" id="PS50011">
    <property type="entry name" value="PROTEIN_KINASE_DOM"/>
    <property type="match status" value="1"/>
</dbReference>
<dbReference type="SUPFAM" id="SSF56112">
    <property type="entry name" value="Protein kinase-like (PK-like)"/>
    <property type="match status" value="1"/>
</dbReference>
<dbReference type="PROSITE" id="PS00108">
    <property type="entry name" value="PROTEIN_KINASE_ST"/>
    <property type="match status" value="1"/>
</dbReference>
<dbReference type="InterPro" id="IPR026591">
    <property type="entry name" value="Sirtuin_cat_small_dom_sf"/>
</dbReference>
<dbReference type="AlphaFoldDB" id="A0A2U3DPZ2"/>
<evidence type="ECO:0000256" key="9">
    <source>
        <dbReference type="SAM" id="MobiDB-lite"/>
    </source>
</evidence>
<dbReference type="InterPro" id="IPR011009">
    <property type="entry name" value="Kinase-like_dom_sf"/>
</dbReference>
<feature type="domain" description="Deacetylase sirtuin-type" evidence="11">
    <location>
        <begin position="441"/>
        <end position="720"/>
    </location>
</feature>
<feature type="binding site" evidence="8">
    <location>
        <position position="81"/>
    </location>
    <ligand>
        <name>ATP</name>
        <dbReference type="ChEBI" id="CHEBI:30616"/>
    </ligand>
</feature>
<evidence type="ECO:0000313" key="12">
    <source>
        <dbReference type="EMBL" id="PWI64309.1"/>
    </source>
</evidence>
<feature type="binding site" evidence="7">
    <location>
        <position position="580"/>
    </location>
    <ligand>
        <name>Zn(2+)</name>
        <dbReference type="ChEBI" id="CHEBI:29105"/>
    </ligand>
</feature>
<dbReference type="EC" id="2.7.11.1" evidence="2"/>
<keyword evidence="7" id="KW-0862">Zinc</keyword>
<evidence type="ECO:0000256" key="1">
    <source>
        <dbReference type="ARBA" id="ARBA00006924"/>
    </source>
</evidence>
<dbReference type="Gene3D" id="3.30.1600.10">
    <property type="entry name" value="SIR2/SIRT2 'Small Domain"/>
    <property type="match status" value="1"/>
</dbReference>
<reference evidence="12 13" key="1">
    <citation type="journal article" date="2016" name="Front. Microbiol.">
        <title>Genome and transcriptome sequences reveal the specific parasitism of the nematophagous Purpureocillium lilacinum 36-1.</title>
        <authorList>
            <person name="Xie J."/>
            <person name="Li S."/>
            <person name="Mo C."/>
            <person name="Xiao X."/>
            <person name="Peng D."/>
            <person name="Wang G."/>
            <person name="Xiao Y."/>
        </authorList>
    </citation>
    <scope>NUCLEOTIDE SEQUENCE [LARGE SCALE GENOMIC DNA]</scope>
    <source>
        <strain evidence="12 13">36-1</strain>
    </source>
</reference>
<dbReference type="GO" id="GO:0046872">
    <property type="term" value="F:metal ion binding"/>
    <property type="evidence" value="ECO:0007669"/>
    <property type="project" value="UniProtKB-KW"/>
</dbReference>
<dbReference type="SMART" id="SM00220">
    <property type="entry name" value="S_TKc"/>
    <property type="match status" value="1"/>
</dbReference>
<feature type="active site" description="Proton acceptor" evidence="7">
    <location>
        <position position="568"/>
    </location>
</feature>
<keyword evidence="6" id="KW-0520">NAD</keyword>
<feature type="binding site" evidence="7">
    <location>
        <position position="608"/>
    </location>
    <ligand>
        <name>Zn(2+)</name>
        <dbReference type="ChEBI" id="CHEBI:29105"/>
    </ligand>
</feature>
<dbReference type="CDD" id="cd14016">
    <property type="entry name" value="STKc_CK1"/>
    <property type="match status" value="1"/>
</dbReference>
<comment type="similarity">
    <text evidence="1">Belongs to the sirtuin family. Class I subfamily.</text>
</comment>
<keyword evidence="5 8" id="KW-0067">ATP-binding</keyword>
<dbReference type="InterPro" id="IPR029035">
    <property type="entry name" value="DHS-like_NAD/FAD-binding_dom"/>
</dbReference>
<evidence type="ECO:0000313" key="13">
    <source>
        <dbReference type="Proteomes" id="UP000245956"/>
    </source>
</evidence>
<evidence type="ECO:0000256" key="4">
    <source>
        <dbReference type="ARBA" id="ARBA00022741"/>
    </source>
</evidence>
<dbReference type="Proteomes" id="UP000245956">
    <property type="component" value="Unassembled WGS sequence"/>
</dbReference>
<dbReference type="GO" id="GO:0070403">
    <property type="term" value="F:NAD+ binding"/>
    <property type="evidence" value="ECO:0007669"/>
    <property type="project" value="InterPro"/>
</dbReference>
<evidence type="ECO:0000256" key="7">
    <source>
        <dbReference type="PROSITE-ProRule" id="PRU00236"/>
    </source>
</evidence>
<proteinExistence type="inferred from homology"/>
<dbReference type="Gene3D" id="1.10.510.10">
    <property type="entry name" value="Transferase(Phosphotransferase) domain 1"/>
    <property type="match status" value="1"/>
</dbReference>
<evidence type="ECO:0000259" key="10">
    <source>
        <dbReference type="PROSITE" id="PS50011"/>
    </source>
</evidence>
<protein>
    <recommendedName>
        <fullName evidence="2">non-specific serine/threonine protein kinase</fullName>
        <ecNumber evidence="2">2.7.11.1</ecNumber>
    </recommendedName>
</protein>
<dbReference type="Gene3D" id="3.40.50.1220">
    <property type="entry name" value="TPP-binding domain"/>
    <property type="match status" value="1"/>
</dbReference>
<dbReference type="SUPFAM" id="SSF52467">
    <property type="entry name" value="DHS-like NAD/FAD-binding domain"/>
    <property type="match status" value="1"/>
</dbReference>
<keyword evidence="7" id="KW-0479">Metal-binding</keyword>
<dbReference type="PANTHER" id="PTHR11909">
    <property type="entry name" value="CASEIN KINASE-RELATED"/>
    <property type="match status" value="1"/>
</dbReference>
<evidence type="ECO:0000256" key="6">
    <source>
        <dbReference type="ARBA" id="ARBA00023027"/>
    </source>
</evidence>